<reference evidence="1" key="1">
    <citation type="submission" date="2019-11" db="EMBL/GenBank/DDBJ databases">
        <title>Nori genome reveals adaptations in red seaweeds to the harsh intertidal environment.</title>
        <authorList>
            <person name="Wang D."/>
            <person name="Mao Y."/>
        </authorList>
    </citation>
    <scope>NUCLEOTIDE SEQUENCE</scope>
    <source>
        <tissue evidence="1">Gametophyte</tissue>
    </source>
</reference>
<evidence type="ECO:0000313" key="1">
    <source>
        <dbReference type="EMBL" id="KAK1868193.1"/>
    </source>
</evidence>
<comment type="caution">
    <text evidence="1">The sequence shown here is derived from an EMBL/GenBank/DDBJ whole genome shotgun (WGS) entry which is preliminary data.</text>
</comment>
<proteinExistence type="predicted"/>
<gene>
    <name evidence="1" type="ORF">I4F81_010687</name>
</gene>
<evidence type="ECO:0000313" key="2">
    <source>
        <dbReference type="Proteomes" id="UP000798662"/>
    </source>
</evidence>
<name>A0ACC3CDP5_PYRYE</name>
<sequence>MDHGALAVSPCARYPPPTPLHPPKMYSLLPIVVHHEPPHLYACGLVLTVTSPNTLSWHASRQLSGCPSSLRSSRPLRPLHTAPPSMTSTLHVPQLAPPPQLVSFPRSVYTSIPAARRAERRSSSVETASSVVFQPLPAFSCTVTVTVRGGDSGRGGPP</sequence>
<protein>
    <submittedName>
        <fullName evidence="1">Uncharacterized protein</fullName>
    </submittedName>
</protein>
<keyword evidence="2" id="KW-1185">Reference proteome</keyword>
<dbReference type="EMBL" id="CM020620">
    <property type="protein sequence ID" value="KAK1868193.1"/>
    <property type="molecule type" value="Genomic_DNA"/>
</dbReference>
<accession>A0ACC3CDP5</accession>
<organism evidence="1 2">
    <name type="scientific">Pyropia yezoensis</name>
    <name type="common">Susabi-nori</name>
    <name type="synonym">Porphyra yezoensis</name>
    <dbReference type="NCBI Taxonomy" id="2788"/>
    <lineage>
        <taxon>Eukaryota</taxon>
        <taxon>Rhodophyta</taxon>
        <taxon>Bangiophyceae</taxon>
        <taxon>Bangiales</taxon>
        <taxon>Bangiaceae</taxon>
        <taxon>Pyropia</taxon>
    </lineage>
</organism>
<dbReference type="Proteomes" id="UP000798662">
    <property type="component" value="Chromosome 3"/>
</dbReference>